<evidence type="ECO:0000313" key="3">
    <source>
        <dbReference type="EMBL" id="PQA53191.1"/>
    </source>
</evidence>
<accession>A0A2S7IF72</accession>
<protein>
    <recommendedName>
        <fullName evidence="2">Conjugative transposon TraM C-terminal domain-containing protein</fullName>
    </recommendedName>
</protein>
<gene>
    <name evidence="3" type="ORF">C5O19_25005</name>
</gene>
<comment type="caution">
    <text evidence="3">The sequence shown here is derived from an EMBL/GenBank/DDBJ whole genome shotgun (WGS) entry which is preliminary data.</text>
</comment>
<dbReference type="OrthoDB" id="1453786at2"/>
<feature type="domain" description="Conjugative transposon TraM C-terminal" evidence="2">
    <location>
        <begin position="199"/>
        <end position="340"/>
    </location>
</feature>
<dbReference type="AlphaFoldDB" id="A0A2S7IF72"/>
<feature type="region of interest" description="Disordered" evidence="1">
    <location>
        <begin position="122"/>
        <end position="141"/>
    </location>
</feature>
<keyword evidence="4" id="KW-1185">Reference proteome</keyword>
<feature type="compositionally biased region" description="Pro residues" evidence="1">
    <location>
        <begin position="132"/>
        <end position="141"/>
    </location>
</feature>
<dbReference type="Proteomes" id="UP000239590">
    <property type="component" value="Unassembled WGS sequence"/>
</dbReference>
<organism evidence="3 4">
    <name type="scientific">Siphonobacter curvatus</name>
    <dbReference type="NCBI Taxonomy" id="2094562"/>
    <lineage>
        <taxon>Bacteria</taxon>
        <taxon>Pseudomonadati</taxon>
        <taxon>Bacteroidota</taxon>
        <taxon>Cytophagia</taxon>
        <taxon>Cytophagales</taxon>
        <taxon>Cytophagaceae</taxon>
        <taxon>Siphonobacter</taxon>
    </lineage>
</organism>
<evidence type="ECO:0000256" key="1">
    <source>
        <dbReference type="SAM" id="MobiDB-lite"/>
    </source>
</evidence>
<name>A0A2S7IF72_9BACT</name>
<evidence type="ECO:0000313" key="4">
    <source>
        <dbReference type="Proteomes" id="UP000239590"/>
    </source>
</evidence>
<proteinExistence type="predicted"/>
<dbReference type="InterPro" id="IPR055407">
    <property type="entry name" value="TraM_C"/>
</dbReference>
<dbReference type="EMBL" id="PTRA01000010">
    <property type="protein sequence ID" value="PQA53191.1"/>
    <property type="molecule type" value="Genomic_DNA"/>
</dbReference>
<evidence type="ECO:0000259" key="2">
    <source>
        <dbReference type="Pfam" id="PF12508"/>
    </source>
</evidence>
<sequence length="347" mass="37663">MMLSTLTPPQRALLWLPLLVVPLLTLAFYALGGGGPQAPVESKLNDRLPEAVFKEAGILDKLKTYEKAALDSSRLDQVRFPADSLEQQAWQRSQRQRTQVMHQLDALEHRYAEVPVRLPPVLATEHDSPGLPRLPRPDPGPDPELKALHALLDKVILVQRGATDSLPAATAPVVATRPDSLSNAFYGLSLQAGPPAALRAEIAHTQTIQPGATVCLRLTEPGRLGTMELPAQQPLCGQAQLRGERLLISIVSLRRGQTLLPVQLTVYDVDGIEGLLVPGSLTRESLQESAQRSAQRLMLPVGGLETQAAQLGLQTAQTLLQKHGRARKVTLPAGYQVLLQPLNPSRL</sequence>
<dbReference type="RefSeq" id="WP_104716105.1">
    <property type="nucleotide sequence ID" value="NZ_PTRA01000010.1"/>
</dbReference>
<reference evidence="4" key="1">
    <citation type="submission" date="2018-02" db="EMBL/GenBank/DDBJ databases">
        <title>Genome sequencing of Solimonas sp. HR-BB.</title>
        <authorList>
            <person name="Lee Y."/>
            <person name="Jeon C.O."/>
        </authorList>
    </citation>
    <scope>NUCLEOTIDE SEQUENCE [LARGE SCALE GENOMIC DNA]</scope>
    <source>
        <strain evidence="4">HR-U</strain>
    </source>
</reference>
<dbReference type="Pfam" id="PF12508">
    <property type="entry name" value="Transposon_TraM"/>
    <property type="match status" value="1"/>
</dbReference>